<feature type="domain" description="TF-B3" evidence="6">
    <location>
        <begin position="37"/>
        <end position="130"/>
    </location>
</feature>
<dbReference type="GO" id="GO:0005634">
    <property type="term" value="C:nucleus"/>
    <property type="evidence" value="ECO:0007669"/>
    <property type="project" value="UniProtKB-SubCell"/>
</dbReference>
<evidence type="ECO:0000256" key="2">
    <source>
        <dbReference type="ARBA" id="ARBA00023015"/>
    </source>
</evidence>
<organism evidence="7 8">
    <name type="scientific">Prunus persica</name>
    <name type="common">Peach</name>
    <name type="synonym">Amygdalus persica</name>
    <dbReference type="NCBI Taxonomy" id="3760"/>
    <lineage>
        <taxon>Eukaryota</taxon>
        <taxon>Viridiplantae</taxon>
        <taxon>Streptophyta</taxon>
        <taxon>Embryophyta</taxon>
        <taxon>Tracheophyta</taxon>
        <taxon>Spermatophyta</taxon>
        <taxon>Magnoliopsida</taxon>
        <taxon>eudicotyledons</taxon>
        <taxon>Gunneridae</taxon>
        <taxon>Pentapetalae</taxon>
        <taxon>rosids</taxon>
        <taxon>fabids</taxon>
        <taxon>Rosales</taxon>
        <taxon>Rosaceae</taxon>
        <taxon>Amygdaloideae</taxon>
        <taxon>Amygdaleae</taxon>
        <taxon>Prunus</taxon>
    </lineage>
</organism>
<evidence type="ECO:0000256" key="1">
    <source>
        <dbReference type="ARBA" id="ARBA00004123"/>
    </source>
</evidence>
<dbReference type="GO" id="GO:0003677">
    <property type="term" value="F:DNA binding"/>
    <property type="evidence" value="ECO:0007669"/>
    <property type="project" value="UniProtKB-KW"/>
</dbReference>
<evidence type="ECO:0000259" key="6">
    <source>
        <dbReference type="PROSITE" id="PS50863"/>
    </source>
</evidence>
<dbReference type="STRING" id="3760.A0A251RAQ9"/>
<dbReference type="CDD" id="cd10017">
    <property type="entry name" value="B3_DNA"/>
    <property type="match status" value="1"/>
</dbReference>
<reference evidence="7 8" key="1">
    <citation type="journal article" date="2013" name="Nat. Genet.">
        <title>The high-quality draft genome of peach (Prunus persica) identifies unique patterns of genetic diversity, domestication and genome evolution.</title>
        <authorList>
            <consortium name="International Peach Genome Initiative"/>
            <person name="Verde I."/>
            <person name="Abbott A.G."/>
            <person name="Scalabrin S."/>
            <person name="Jung S."/>
            <person name="Shu S."/>
            <person name="Marroni F."/>
            <person name="Zhebentyayeva T."/>
            <person name="Dettori M.T."/>
            <person name="Grimwood J."/>
            <person name="Cattonaro F."/>
            <person name="Zuccolo A."/>
            <person name="Rossini L."/>
            <person name="Jenkins J."/>
            <person name="Vendramin E."/>
            <person name="Meisel L.A."/>
            <person name="Decroocq V."/>
            <person name="Sosinski B."/>
            <person name="Prochnik S."/>
            <person name="Mitros T."/>
            <person name="Policriti A."/>
            <person name="Cipriani G."/>
            <person name="Dondini L."/>
            <person name="Ficklin S."/>
            <person name="Goodstein D.M."/>
            <person name="Xuan P."/>
            <person name="Del Fabbro C."/>
            <person name="Aramini V."/>
            <person name="Copetti D."/>
            <person name="Gonzalez S."/>
            <person name="Horner D.S."/>
            <person name="Falchi R."/>
            <person name="Lucas S."/>
            <person name="Mica E."/>
            <person name="Maldonado J."/>
            <person name="Lazzari B."/>
            <person name="Bielenberg D."/>
            <person name="Pirona R."/>
            <person name="Miculan M."/>
            <person name="Barakat A."/>
            <person name="Testolin R."/>
            <person name="Stella A."/>
            <person name="Tartarini S."/>
            <person name="Tonutti P."/>
            <person name="Arus P."/>
            <person name="Orellana A."/>
            <person name="Wells C."/>
            <person name="Main D."/>
            <person name="Vizzotto G."/>
            <person name="Silva H."/>
            <person name="Salamini F."/>
            <person name="Schmutz J."/>
            <person name="Morgante M."/>
            <person name="Rokhsar D.S."/>
        </authorList>
    </citation>
    <scope>NUCLEOTIDE SEQUENCE [LARGE SCALE GENOMIC DNA]</scope>
    <source>
        <strain evidence="8">cv. Nemared</strain>
    </source>
</reference>
<protein>
    <recommendedName>
        <fullName evidence="6">TF-B3 domain-containing protein</fullName>
    </recommendedName>
</protein>
<evidence type="ECO:0000313" key="8">
    <source>
        <dbReference type="Proteomes" id="UP000006882"/>
    </source>
</evidence>
<name>A0A251RAQ9_PRUPE</name>
<keyword evidence="5" id="KW-0539">Nucleus</keyword>
<dbReference type="InterPro" id="IPR015300">
    <property type="entry name" value="DNA-bd_pseudobarrel_sf"/>
</dbReference>
<dbReference type="PANTHER" id="PTHR31920:SF135">
    <property type="entry name" value="B3 DOMAIN-CONTAINING PROTEIN OS03G0621600-RELATED"/>
    <property type="match status" value="1"/>
</dbReference>
<evidence type="ECO:0000313" key="7">
    <source>
        <dbReference type="EMBL" id="ONI32820.1"/>
    </source>
</evidence>
<proteinExistence type="predicted"/>
<dbReference type="PANTHER" id="PTHR31920">
    <property type="entry name" value="B3 DOMAIN-CONTAINING"/>
    <property type="match status" value="1"/>
</dbReference>
<evidence type="ECO:0000256" key="4">
    <source>
        <dbReference type="ARBA" id="ARBA00023163"/>
    </source>
</evidence>
<dbReference type="PROSITE" id="PS50863">
    <property type="entry name" value="B3"/>
    <property type="match status" value="1"/>
</dbReference>
<evidence type="ECO:0000256" key="3">
    <source>
        <dbReference type="ARBA" id="ARBA00023125"/>
    </source>
</evidence>
<dbReference type="Pfam" id="PF02362">
    <property type="entry name" value="B3"/>
    <property type="match status" value="1"/>
</dbReference>
<dbReference type="EMBL" id="CM007651">
    <property type="protein sequence ID" value="ONI32820.1"/>
    <property type="molecule type" value="Genomic_DNA"/>
</dbReference>
<sequence>MEDGGASIIQYCEQRAFPGFNNNLVVNEAGEDVEAELLNCRYILPPQSAFYMLIPPAFIKNFNRRRLGKCTMRGPSGKCWAVELEQRQDGLFFHKGWPGFVKDHFIELEDFLIFCYDGGSEFDVTIYDKTCCEKM</sequence>
<dbReference type="InterPro" id="IPR050655">
    <property type="entry name" value="Plant_B3_domain"/>
</dbReference>
<keyword evidence="4" id="KW-0804">Transcription</keyword>
<comment type="subcellular location">
    <subcellularLocation>
        <location evidence="1">Nucleus</location>
    </subcellularLocation>
</comment>
<accession>A0A251RAQ9</accession>
<dbReference type="Proteomes" id="UP000006882">
    <property type="component" value="Chromosome G1"/>
</dbReference>
<dbReference type="SUPFAM" id="SSF101936">
    <property type="entry name" value="DNA-binding pseudobarrel domain"/>
    <property type="match status" value="1"/>
</dbReference>
<dbReference type="InterPro" id="IPR003340">
    <property type="entry name" value="B3_DNA-bd"/>
</dbReference>
<keyword evidence="3" id="KW-0238">DNA-binding</keyword>
<evidence type="ECO:0000256" key="5">
    <source>
        <dbReference type="ARBA" id="ARBA00023242"/>
    </source>
</evidence>
<gene>
    <name evidence="7" type="ORF">PRUPE_1G388100</name>
</gene>
<dbReference type="SMART" id="SM01019">
    <property type="entry name" value="B3"/>
    <property type="match status" value="1"/>
</dbReference>
<dbReference type="Gene3D" id="2.40.330.10">
    <property type="entry name" value="DNA-binding pseudobarrel domain"/>
    <property type="match status" value="1"/>
</dbReference>
<keyword evidence="2" id="KW-0805">Transcription regulation</keyword>
<dbReference type="AlphaFoldDB" id="A0A251RAQ9"/>
<keyword evidence="8" id="KW-1185">Reference proteome</keyword>
<dbReference type="Gramene" id="ONI32820">
    <property type="protein sequence ID" value="ONI32820"/>
    <property type="gene ID" value="PRUPE_1G388100"/>
</dbReference>
<dbReference type="SMR" id="A0A251RAQ9"/>